<dbReference type="RefSeq" id="WP_285457894.1">
    <property type="nucleotide sequence ID" value="NZ_CP127173.1"/>
</dbReference>
<protein>
    <submittedName>
        <fullName evidence="2">Uncharacterized protein</fullName>
    </submittedName>
</protein>
<evidence type="ECO:0000313" key="2">
    <source>
        <dbReference type="EMBL" id="WIV60317.1"/>
    </source>
</evidence>
<proteinExistence type="predicted"/>
<evidence type="ECO:0000313" key="3">
    <source>
        <dbReference type="Proteomes" id="UP001227101"/>
    </source>
</evidence>
<feature type="compositionally biased region" description="Basic and acidic residues" evidence="1">
    <location>
        <begin position="98"/>
        <end position="111"/>
    </location>
</feature>
<organism evidence="2 3">
    <name type="scientific">Amycolatopsis nalaikhensis</name>
    <dbReference type="NCBI Taxonomy" id="715472"/>
    <lineage>
        <taxon>Bacteria</taxon>
        <taxon>Bacillati</taxon>
        <taxon>Actinomycetota</taxon>
        <taxon>Actinomycetes</taxon>
        <taxon>Pseudonocardiales</taxon>
        <taxon>Pseudonocardiaceae</taxon>
        <taxon>Amycolatopsis</taxon>
    </lineage>
</organism>
<name>A0ABY8XXK1_9PSEU</name>
<sequence length="125" mass="14088">MTLQHHRLRVRVILDRRARFPAAHGTHLVPRDQVGFATGAPPQAPFVDDETMRAGEEADHDQHAAQRERTEEERRGGRRKVFRRRRRGPGFRENGGCPEDKAHDQPADERPSPGSVLDRGCVGIG</sequence>
<feature type="region of interest" description="Disordered" evidence="1">
    <location>
        <begin position="31"/>
        <end position="125"/>
    </location>
</feature>
<evidence type="ECO:0000256" key="1">
    <source>
        <dbReference type="SAM" id="MobiDB-lite"/>
    </source>
</evidence>
<dbReference type="EMBL" id="CP127173">
    <property type="protein sequence ID" value="WIV60317.1"/>
    <property type="molecule type" value="Genomic_DNA"/>
</dbReference>
<reference evidence="2 3" key="1">
    <citation type="submission" date="2023-06" db="EMBL/GenBank/DDBJ databases">
        <authorList>
            <person name="Oyuntsetseg B."/>
            <person name="Kim S.B."/>
        </authorList>
    </citation>
    <scope>NUCLEOTIDE SEQUENCE [LARGE SCALE GENOMIC DNA]</scope>
    <source>
        <strain evidence="2 3">2-2</strain>
    </source>
</reference>
<keyword evidence="3" id="KW-1185">Reference proteome</keyword>
<feature type="compositionally biased region" description="Basic and acidic residues" evidence="1">
    <location>
        <begin position="50"/>
        <end position="75"/>
    </location>
</feature>
<feature type="compositionally biased region" description="Basic residues" evidence="1">
    <location>
        <begin position="76"/>
        <end position="89"/>
    </location>
</feature>
<accession>A0ABY8XXK1</accession>
<dbReference type="Proteomes" id="UP001227101">
    <property type="component" value="Chromosome"/>
</dbReference>
<gene>
    <name evidence="2" type="ORF">QP939_17755</name>
</gene>